<keyword evidence="7" id="KW-1185">Reference proteome</keyword>
<dbReference type="InterPro" id="IPR012349">
    <property type="entry name" value="Split_barrel_FMN-bd"/>
</dbReference>
<dbReference type="Proteomes" id="UP000245048">
    <property type="component" value="Unassembled WGS sequence"/>
</dbReference>
<evidence type="ECO:0000259" key="5">
    <source>
        <dbReference type="SMART" id="SM00903"/>
    </source>
</evidence>
<dbReference type="EMBL" id="PDOA01000017">
    <property type="protein sequence ID" value="PWC27179.1"/>
    <property type="molecule type" value="Genomic_DNA"/>
</dbReference>
<dbReference type="InterPro" id="IPR002563">
    <property type="entry name" value="Flavin_Rdtase-like_dom"/>
</dbReference>
<comment type="cofactor">
    <cofactor evidence="1">
        <name>FMN</name>
        <dbReference type="ChEBI" id="CHEBI:58210"/>
    </cofactor>
</comment>
<dbReference type="GO" id="GO:0010181">
    <property type="term" value="F:FMN binding"/>
    <property type="evidence" value="ECO:0007669"/>
    <property type="project" value="InterPro"/>
</dbReference>
<dbReference type="OrthoDB" id="9783347at2"/>
<feature type="domain" description="Flavin reductase like" evidence="5">
    <location>
        <begin position="19"/>
        <end position="175"/>
    </location>
</feature>
<keyword evidence="3" id="KW-0288">FMN</keyword>
<dbReference type="PANTHER" id="PTHR33798">
    <property type="entry name" value="FLAVOPROTEIN OXYGENASE"/>
    <property type="match status" value="1"/>
</dbReference>
<accession>A0A2U1UZV7</accession>
<evidence type="ECO:0000256" key="1">
    <source>
        <dbReference type="ARBA" id="ARBA00001917"/>
    </source>
</evidence>
<dbReference type="Pfam" id="PF01613">
    <property type="entry name" value="Flavin_Reduct"/>
    <property type="match status" value="1"/>
</dbReference>
<proteinExistence type="inferred from homology"/>
<sequence length="217" mass="23610">MLFDFETIPTREAYKLMVSTIVPRPIAWVVSQDQGGVVNAAPYSFFNAFGDNPPVVGFSCGPRPEGADAPAKDTLANIRATGQFVVCLVNEAMGPAMSATATDFPPGVDELDEVGLEKAASTRVAPPRIAQSPVAMECETFQLVPVGHHTLVLGRVLALHVRDDCVLNAEKYYIDTPKLDLLGRMHGRGWYTRTRDRVDIPRTTLAEWQARKAGAAE</sequence>
<dbReference type="SMART" id="SM00903">
    <property type="entry name" value="Flavin_Reduct"/>
    <property type="match status" value="1"/>
</dbReference>
<dbReference type="AlphaFoldDB" id="A0A2U1UZV7"/>
<evidence type="ECO:0000313" key="6">
    <source>
        <dbReference type="EMBL" id="PWC27179.1"/>
    </source>
</evidence>
<dbReference type="PANTHER" id="PTHR33798:SF5">
    <property type="entry name" value="FLAVIN REDUCTASE LIKE DOMAIN-CONTAINING PROTEIN"/>
    <property type="match status" value="1"/>
</dbReference>
<comment type="caution">
    <text evidence="6">The sequence shown here is derived from an EMBL/GenBank/DDBJ whole genome shotgun (WGS) entry which is preliminary data.</text>
</comment>
<dbReference type="SUPFAM" id="SSF50475">
    <property type="entry name" value="FMN-binding split barrel"/>
    <property type="match status" value="1"/>
</dbReference>
<keyword evidence="2" id="KW-0285">Flavoprotein</keyword>
<comment type="similarity">
    <text evidence="4">Belongs to the flavoredoxin family.</text>
</comment>
<dbReference type="GO" id="GO:0016646">
    <property type="term" value="F:oxidoreductase activity, acting on the CH-NH group of donors, NAD or NADP as acceptor"/>
    <property type="evidence" value="ECO:0007669"/>
    <property type="project" value="UniProtKB-ARBA"/>
</dbReference>
<organism evidence="6 7">
    <name type="scientific">Teichococcus aestuarii</name>
    <dbReference type="NCBI Taxonomy" id="568898"/>
    <lineage>
        <taxon>Bacteria</taxon>
        <taxon>Pseudomonadati</taxon>
        <taxon>Pseudomonadota</taxon>
        <taxon>Alphaproteobacteria</taxon>
        <taxon>Acetobacterales</taxon>
        <taxon>Roseomonadaceae</taxon>
        <taxon>Roseomonas</taxon>
    </lineage>
</organism>
<evidence type="ECO:0000256" key="4">
    <source>
        <dbReference type="ARBA" id="ARBA00038054"/>
    </source>
</evidence>
<dbReference type="Gene3D" id="2.30.110.10">
    <property type="entry name" value="Electron Transport, Fmn-binding Protein, Chain A"/>
    <property type="match status" value="1"/>
</dbReference>
<gene>
    <name evidence="6" type="ORF">CR165_18890</name>
</gene>
<evidence type="ECO:0000256" key="2">
    <source>
        <dbReference type="ARBA" id="ARBA00022630"/>
    </source>
</evidence>
<protein>
    <recommendedName>
        <fullName evidence="5">Flavin reductase like domain-containing protein</fullName>
    </recommendedName>
</protein>
<dbReference type="RefSeq" id="WP_109518510.1">
    <property type="nucleotide sequence ID" value="NZ_PDOA01000017.1"/>
</dbReference>
<reference evidence="7" key="1">
    <citation type="submission" date="2017-10" db="EMBL/GenBank/DDBJ databases">
        <authorList>
            <person name="Toshchakov S.V."/>
            <person name="Goeva M.A."/>
        </authorList>
    </citation>
    <scope>NUCLEOTIDE SEQUENCE [LARGE SCALE GENOMIC DNA]</scope>
    <source>
        <strain evidence="7">JR1/69-1-13</strain>
    </source>
</reference>
<evidence type="ECO:0000313" key="7">
    <source>
        <dbReference type="Proteomes" id="UP000245048"/>
    </source>
</evidence>
<name>A0A2U1UZV7_9PROT</name>
<evidence type="ECO:0000256" key="3">
    <source>
        <dbReference type="ARBA" id="ARBA00022643"/>
    </source>
</evidence>